<name>U5ENK0_9DIPT</name>
<evidence type="ECO:0000313" key="1">
    <source>
        <dbReference type="EMBL" id="JAB54857.1"/>
    </source>
</evidence>
<protein>
    <submittedName>
        <fullName evidence="1">Putative timeless</fullName>
    </submittedName>
</protein>
<sequence length="82" mass="9096">VECDTVLNKSGEALFVHIPIKEDCENERSIDDSQSTVCNASIQELEDVVSNCDTASVASDLTRMYVSDEDEKPNIMTQRSIL</sequence>
<reference evidence="1" key="1">
    <citation type="journal article" date="2014" name="Insect Biochem. Mol. Biol.">
        <title>An insight into the sialome of the frog biting fly, Corethrella appendiculata.</title>
        <authorList>
            <person name="Ribeiro J.M.C."/>
            <person name="Chagas A.C."/>
            <person name="Pham V.M."/>
            <person name="Lounibos L.P."/>
            <person name="Calvo E."/>
        </authorList>
    </citation>
    <scope>NUCLEOTIDE SEQUENCE</scope>
    <source>
        <tissue evidence="1">Salivary glands</tissue>
    </source>
</reference>
<organism evidence="1">
    <name type="scientific">Corethrella appendiculata</name>
    <dbReference type="NCBI Taxonomy" id="1370023"/>
    <lineage>
        <taxon>Eukaryota</taxon>
        <taxon>Metazoa</taxon>
        <taxon>Ecdysozoa</taxon>
        <taxon>Arthropoda</taxon>
        <taxon>Hexapoda</taxon>
        <taxon>Insecta</taxon>
        <taxon>Pterygota</taxon>
        <taxon>Neoptera</taxon>
        <taxon>Endopterygota</taxon>
        <taxon>Diptera</taxon>
        <taxon>Nematocera</taxon>
        <taxon>Culicoidea</taxon>
        <taxon>Chaoboridae</taxon>
        <taxon>Corethrella</taxon>
    </lineage>
</organism>
<dbReference type="EMBL" id="GANO01005014">
    <property type="protein sequence ID" value="JAB54857.1"/>
    <property type="molecule type" value="mRNA"/>
</dbReference>
<dbReference type="AlphaFoldDB" id="U5ENK0"/>
<feature type="non-terminal residue" evidence="1">
    <location>
        <position position="1"/>
    </location>
</feature>
<proteinExistence type="evidence at transcript level"/>
<accession>U5ENK0</accession>